<protein>
    <submittedName>
        <fullName evidence="1">AAA-like domain-containing protein</fullName>
    </submittedName>
</protein>
<organism evidence="1 2">
    <name type="scientific">Leptolyngbya cf. ectocarpi LEGE 11479</name>
    <dbReference type="NCBI Taxonomy" id="1828722"/>
    <lineage>
        <taxon>Bacteria</taxon>
        <taxon>Bacillati</taxon>
        <taxon>Cyanobacteriota</taxon>
        <taxon>Cyanophyceae</taxon>
        <taxon>Leptolyngbyales</taxon>
        <taxon>Leptolyngbyaceae</taxon>
        <taxon>Leptolyngbya group</taxon>
        <taxon>Leptolyngbya</taxon>
    </lineage>
</organism>
<dbReference type="InterPro" id="IPR027417">
    <property type="entry name" value="P-loop_NTPase"/>
</dbReference>
<evidence type="ECO:0000313" key="2">
    <source>
        <dbReference type="Proteomes" id="UP000615026"/>
    </source>
</evidence>
<dbReference type="Pfam" id="PF14516">
    <property type="entry name" value="AAA_35"/>
    <property type="match status" value="1"/>
</dbReference>
<dbReference type="RefSeq" id="WP_193994131.1">
    <property type="nucleotide sequence ID" value="NZ_JADEXP010000146.1"/>
</dbReference>
<dbReference type="SUPFAM" id="SSF52540">
    <property type="entry name" value="P-loop containing nucleoside triphosphate hydrolases"/>
    <property type="match status" value="1"/>
</dbReference>
<gene>
    <name evidence="1" type="ORF">IQ260_16140</name>
</gene>
<dbReference type="Proteomes" id="UP000615026">
    <property type="component" value="Unassembled WGS sequence"/>
</dbReference>
<proteinExistence type="predicted"/>
<sequence>PNRTLYKPKAILELPAGPISIGSNFYIQREPIETHCYETVMQPGALIRIKAPRQMGKTSLMAKILHHAQAQGYQTVVMSMRQANLSLFENPNRLLSWFCSDVTYRLGQPDQLKEHWDDIFGGNSNSTRYFERYLLSELKSPLVLAIDDADVVFRYPEIATDFLGLLRSWYEKARYGVNNSEIWQRLRLIIVHSTEVYIPLTARQSPFNVGLSIDLPEFTPAQVNELACRYSLIESSHTWKEESPNYISILMEQVGGNPYLIKRTFHYLSQNNLALEQLFNSNAIITNIHQEMLHQKWHTLQQYPRLVQAYKKIVTSPHPIQLDPKLRFELQSLGLIKMDEYGISPSCQLYANYFSNHLSSIN</sequence>
<name>A0A929FAT9_LEPEC</name>
<accession>A0A929FAT9</accession>
<dbReference type="AlphaFoldDB" id="A0A929FAT9"/>
<dbReference type="EMBL" id="JADEXP010000146">
    <property type="protein sequence ID" value="MBE9068183.1"/>
    <property type="molecule type" value="Genomic_DNA"/>
</dbReference>
<keyword evidence="2" id="KW-1185">Reference proteome</keyword>
<evidence type="ECO:0000313" key="1">
    <source>
        <dbReference type="EMBL" id="MBE9068183.1"/>
    </source>
</evidence>
<dbReference type="Gene3D" id="3.40.50.300">
    <property type="entry name" value="P-loop containing nucleotide triphosphate hydrolases"/>
    <property type="match status" value="1"/>
</dbReference>
<comment type="caution">
    <text evidence="1">The sequence shown here is derived from an EMBL/GenBank/DDBJ whole genome shotgun (WGS) entry which is preliminary data.</text>
</comment>
<reference evidence="1" key="1">
    <citation type="submission" date="2020-10" db="EMBL/GenBank/DDBJ databases">
        <authorList>
            <person name="Castelo-Branco R."/>
            <person name="Eusebio N."/>
            <person name="Adriana R."/>
            <person name="Vieira A."/>
            <person name="Brugerolle De Fraissinette N."/>
            <person name="Rezende De Castro R."/>
            <person name="Schneider M.P."/>
            <person name="Vasconcelos V."/>
            <person name="Leao P.N."/>
        </authorList>
    </citation>
    <scope>NUCLEOTIDE SEQUENCE</scope>
    <source>
        <strain evidence="1">LEGE 11479</strain>
    </source>
</reference>
<feature type="non-terminal residue" evidence="1">
    <location>
        <position position="1"/>
    </location>
</feature>